<dbReference type="PANTHER" id="PTHR30290">
    <property type="entry name" value="PERIPLASMIC BINDING COMPONENT OF ABC TRANSPORTER"/>
    <property type="match status" value="1"/>
</dbReference>
<proteinExistence type="inferred from homology"/>
<evidence type="ECO:0000256" key="4">
    <source>
        <dbReference type="ARBA" id="ARBA00022729"/>
    </source>
</evidence>
<evidence type="ECO:0000256" key="2">
    <source>
        <dbReference type="ARBA" id="ARBA00005695"/>
    </source>
</evidence>
<evidence type="ECO:0000256" key="1">
    <source>
        <dbReference type="ARBA" id="ARBA00004196"/>
    </source>
</evidence>
<dbReference type="InterPro" id="IPR030678">
    <property type="entry name" value="Peptide/Ni-bd"/>
</dbReference>
<evidence type="ECO:0000259" key="6">
    <source>
        <dbReference type="Pfam" id="PF00496"/>
    </source>
</evidence>
<dbReference type="Gene3D" id="3.10.105.10">
    <property type="entry name" value="Dipeptide-binding Protein, Domain 3"/>
    <property type="match status" value="1"/>
</dbReference>
<dbReference type="InterPro" id="IPR000914">
    <property type="entry name" value="SBP_5_dom"/>
</dbReference>
<feature type="signal peptide" evidence="5">
    <location>
        <begin position="1"/>
        <end position="36"/>
    </location>
</feature>
<dbReference type="Pfam" id="PF00496">
    <property type="entry name" value="SBP_bac_5"/>
    <property type="match status" value="1"/>
</dbReference>
<dbReference type="GO" id="GO:0030288">
    <property type="term" value="C:outer membrane-bounded periplasmic space"/>
    <property type="evidence" value="ECO:0007669"/>
    <property type="project" value="UniProtKB-ARBA"/>
</dbReference>
<dbReference type="Proteomes" id="UP000294555">
    <property type="component" value="Unassembled WGS sequence"/>
</dbReference>
<dbReference type="GO" id="GO:0043190">
    <property type="term" value="C:ATP-binding cassette (ABC) transporter complex"/>
    <property type="evidence" value="ECO:0007669"/>
    <property type="project" value="InterPro"/>
</dbReference>
<gene>
    <name evidence="7" type="ORF">EZJ58_3672</name>
</gene>
<dbReference type="PROSITE" id="PS51318">
    <property type="entry name" value="TAT"/>
    <property type="match status" value="1"/>
</dbReference>
<dbReference type="Gene3D" id="3.40.190.10">
    <property type="entry name" value="Periplasmic binding protein-like II"/>
    <property type="match status" value="1"/>
</dbReference>
<protein>
    <submittedName>
        <fullName evidence="7">Peptide/nickel transport system substrate-binding protein</fullName>
    </submittedName>
</protein>
<dbReference type="AlphaFoldDB" id="A0A4R1NDK8"/>
<dbReference type="GO" id="GO:1904680">
    <property type="term" value="F:peptide transmembrane transporter activity"/>
    <property type="evidence" value="ECO:0007669"/>
    <property type="project" value="TreeGrafter"/>
</dbReference>
<organism evidence="7 8">
    <name type="scientific">Sodalis ligni</name>
    <dbReference type="NCBI Taxonomy" id="2697027"/>
    <lineage>
        <taxon>Bacteria</taxon>
        <taxon>Pseudomonadati</taxon>
        <taxon>Pseudomonadota</taxon>
        <taxon>Gammaproteobacteria</taxon>
        <taxon>Enterobacterales</taxon>
        <taxon>Bruguierivoracaceae</taxon>
        <taxon>Sodalis</taxon>
    </lineage>
</organism>
<sequence>MKGPSMNRRELIKTMAILAAGVSGSLALGGRTVAFAADNKNKILRVQNDQDITNLDPANRSGWYDEMVMFAVYSGLCQYKAGTEWGWQLDAAEVLEQVDPLTVHFKLKPGIKWTGDFGEMTAEDVKYSFERFIDPKLAAIYATDWEALDHVEIKGTYEGLIHLKHPFAPLFTSTLPHASGLIICKKAVEAAKDKKIATDPLASSGPYRIGEWQPRERLTLVRNENWSGPHCFYDQIQLVPIGDLNTAEIAFEAGDLDMTKINISAIPKYQQGVAGTTLTVRPALAYTWLGMNVDHPLLKDIRVRRAIQQAIDVPSILDAAFGGAVKPAFGLVPPPLPGARSKNIYPYSPDAAKRLLKEAGVSKLQLRLDLTTSADGGTVAQVIQAQLAEVGIQLQINQMDSAAFVAAGQESEGTAWKDSQLRMTTFTTAPDASWVTAWFTCKQVGIWNTQRTCDKDWDKLSDDAANELDQGKRAAMYVKLQDQLEETGAYVFLYHGSNAWVTPGTIKGAWTPDGQWPLFREIKAV</sequence>
<dbReference type="EMBL" id="SJOI01000001">
    <property type="protein sequence ID" value="TCL05483.1"/>
    <property type="molecule type" value="Genomic_DNA"/>
</dbReference>
<comment type="subcellular location">
    <subcellularLocation>
        <location evidence="1">Cell envelope</location>
    </subcellularLocation>
</comment>
<dbReference type="InterPro" id="IPR039424">
    <property type="entry name" value="SBP_5"/>
</dbReference>
<evidence type="ECO:0000256" key="3">
    <source>
        <dbReference type="ARBA" id="ARBA00022448"/>
    </source>
</evidence>
<accession>A0A4R1NDK8</accession>
<reference evidence="7 8" key="1">
    <citation type="submission" date="2019-02" db="EMBL/GenBank/DDBJ databases">
        <title>Investigation of anaerobic lignin degradation for improved lignocellulosic biofuels.</title>
        <authorList>
            <person name="Deangelis K."/>
        </authorList>
    </citation>
    <scope>NUCLEOTIDE SEQUENCE [LARGE SCALE GENOMIC DNA]</scope>
    <source>
        <strain evidence="7 8">159R</strain>
    </source>
</reference>
<dbReference type="SUPFAM" id="SSF53850">
    <property type="entry name" value="Periplasmic binding protein-like II"/>
    <property type="match status" value="1"/>
</dbReference>
<dbReference type="PANTHER" id="PTHR30290:SF10">
    <property type="entry name" value="PERIPLASMIC OLIGOPEPTIDE-BINDING PROTEIN-RELATED"/>
    <property type="match status" value="1"/>
</dbReference>
<dbReference type="GO" id="GO:0015833">
    <property type="term" value="P:peptide transport"/>
    <property type="evidence" value="ECO:0007669"/>
    <property type="project" value="TreeGrafter"/>
</dbReference>
<keyword evidence="8" id="KW-1185">Reference proteome</keyword>
<dbReference type="PIRSF" id="PIRSF002741">
    <property type="entry name" value="MppA"/>
    <property type="match status" value="1"/>
</dbReference>
<comment type="caution">
    <text evidence="7">The sequence shown here is derived from an EMBL/GenBank/DDBJ whole genome shotgun (WGS) entry which is preliminary data.</text>
</comment>
<dbReference type="InterPro" id="IPR006311">
    <property type="entry name" value="TAT_signal"/>
</dbReference>
<evidence type="ECO:0000313" key="7">
    <source>
        <dbReference type="EMBL" id="TCL05483.1"/>
    </source>
</evidence>
<name>A0A4R1NDK8_9GAMM</name>
<feature type="chain" id="PRO_5020670000" evidence="5">
    <location>
        <begin position="37"/>
        <end position="525"/>
    </location>
</feature>
<keyword evidence="4 5" id="KW-0732">Signal</keyword>
<evidence type="ECO:0000313" key="8">
    <source>
        <dbReference type="Proteomes" id="UP000294555"/>
    </source>
</evidence>
<keyword evidence="3" id="KW-0813">Transport</keyword>
<dbReference type="OrthoDB" id="9801912at2"/>
<feature type="domain" description="Solute-binding protein family 5" evidence="6">
    <location>
        <begin position="97"/>
        <end position="424"/>
    </location>
</feature>
<comment type="similarity">
    <text evidence="2">Belongs to the bacterial solute-binding protein 5 family.</text>
</comment>
<evidence type="ECO:0000256" key="5">
    <source>
        <dbReference type="SAM" id="SignalP"/>
    </source>
</evidence>